<feature type="domain" description="C3H1-type" evidence="7">
    <location>
        <begin position="48"/>
        <end position="76"/>
    </location>
</feature>
<name>A0A0N5D012_THECL</name>
<feature type="domain" description="C3H1-type" evidence="7">
    <location>
        <begin position="88"/>
        <end position="116"/>
    </location>
</feature>
<dbReference type="AlphaFoldDB" id="A0A0N5D012"/>
<dbReference type="EMBL" id="UYYF01004390">
    <property type="protein sequence ID" value="VDN03424.1"/>
    <property type="molecule type" value="Genomic_DNA"/>
</dbReference>
<keyword evidence="3 5" id="KW-0863">Zinc-finger</keyword>
<dbReference type="SUPFAM" id="SSF90229">
    <property type="entry name" value="CCCH zinc finger"/>
    <property type="match status" value="2"/>
</dbReference>
<dbReference type="STRING" id="103827.A0A0N5D012"/>
<dbReference type="InterPro" id="IPR036855">
    <property type="entry name" value="Znf_CCCH_sf"/>
</dbReference>
<dbReference type="Gene3D" id="4.10.1000.10">
    <property type="entry name" value="Zinc finger, CCCH-type"/>
    <property type="match status" value="1"/>
</dbReference>
<dbReference type="PROSITE" id="PS50103">
    <property type="entry name" value="ZF_C3H1"/>
    <property type="match status" value="2"/>
</dbReference>
<dbReference type="GO" id="GO:0008270">
    <property type="term" value="F:zinc ion binding"/>
    <property type="evidence" value="ECO:0007669"/>
    <property type="project" value="UniProtKB-KW"/>
</dbReference>
<evidence type="ECO:0000256" key="5">
    <source>
        <dbReference type="PROSITE-ProRule" id="PRU00723"/>
    </source>
</evidence>
<gene>
    <name evidence="8" type="ORF">TCLT_LOCUS6102</name>
</gene>
<proteinExistence type="predicted"/>
<feature type="chain" id="PRO_5043126647" evidence="6">
    <location>
        <begin position="17"/>
        <end position="135"/>
    </location>
</feature>
<protein>
    <submittedName>
        <fullName evidence="10">C3H1-type domain-containing protein</fullName>
    </submittedName>
</protein>
<dbReference type="InterPro" id="IPR000571">
    <property type="entry name" value="Znf_CCCH"/>
</dbReference>
<dbReference type="SMART" id="SM00356">
    <property type="entry name" value="ZnF_C3H1"/>
    <property type="match status" value="2"/>
</dbReference>
<keyword evidence="4 5" id="KW-0862">Zinc</keyword>
<reference evidence="10" key="1">
    <citation type="submission" date="2017-02" db="UniProtKB">
        <authorList>
            <consortium name="WormBaseParasite"/>
        </authorList>
    </citation>
    <scope>IDENTIFICATION</scope>
</reference>
<dbReference type="OrthoDB" id="410307at2759"/>
<evidence type="ECO:0000256" key="6">
    <source>
        <dbReference type="SAM" id="SignalP"/>
    </source>
</evidence>
<evidence type="ECO:0000256" key="1">
    <source>
        <dbReference type="ARBA" id="ARBA00022723"/>
    </source>
</evidence>
<evidence type="ECO:0000313" key="10">
    <source>
        <dbReference type="WBParaSite" id="TCLT_0000611301-mRNA-1"/>
    </source>
</evidence>
<evidence type="ECO:0000313" key="8">
    <source>
        <dbReference type="EMBL" id="VDN03424.1"/>
    </source>
</evidence>
<dbReference type="Gene3D" id="6.10.250.3220">
    <property type="match status" value="1"/>
</dbReference>
<dbReference type="FunFam" id="4.10.1000.10:FF:000001">
    <property type="entry name" value="zinc finger CCCH domain-containing protein 15-like"/>
    <property type="match status" value="1"/>
</dbReference>
<reference evidence="8 9" key="2">
    <citation type="submission" date="2018-11" db="EMBL/GenBank/DDBJ databases">
        <authorList>
            <consortium name="Pathogen Informatics"/>
        </authorList>
    </citation>
    <scope>NUCLEOTIDE SEQUENCE [LARGE SCALE GENOMIC DNA]</scope>
</reference>
<dbReference type="GO" id="GO:0043186">
    <property type="term" value="C:P granule"/>
    <property type="evidence" value="ECO:0007669"/>
    <property type="project" value="UniProtKB-ARBA"/>
</dbReference>
<evidence type="ECO:0000256" key="2">
    <source>
        <dbReference type="ARBA" id="ARBA00022737"/>
    </source>
</evidence>
<evidence type="ECO:0000256" key="4">
    <source>
        <dbReference type="ARBA" id="ARBA00022833"/>
    </source>
</evidence>
<keyword evidence="9" id="KW-1185">Reference proteome</keyword>
<feature type="zinc finger region" description="C3H1-type" evidence="5">
    <location>
        <begin position="88"/>
        <end position="116"/>
    </location>
</feature>
<dbReference type="GO" id="GO:0005829">
    <property type="term" value="C:cytosol"/>
    <property type="evidence" value="ECO:0007669"/>
    <property type="project" value="TreeGrafter"/>
</dbReference>
<organism evidence="10">
    <name type="scientific">Thelazia callipaeda</name>
    <name type="common">Oriental eyeworm</name>
    <name type="synonym">Parasitic nematode</name>
    <dbReference type="NCBI Taxonomy" id="103827"/>
    <lineage>
        <taxon>Eukaryota</taxon>
        <taxon>Metazoa</taxon>
        <taxon>Ecdysozoa</taxon>
        <taxon>Nematoda</taxon>
        <taxon>Chromadorea</taxon>
        <taxon>Rhabditida</taxon>
        <taxon>Spirurina</taxon>
        <taxon>Spiruromorpha</taxon>
        <taxon>Thelazioidea</taxon>
        <taxon>Thelaziidae</taxon>
        <taxon>Thelazia</taxon>
    </lineage>
</organism>
<dbReference type="InterPro" id="IPR045877">
    <property type="entry name" value="ZFP36-like"/>
</dbReference>
<dbReference type="PANTHER" id="PTHR12547">
    <property type="entry name" value="CCCH ZINC FINGER/TIS11-RELATED"/>
    <property type="match status" value="1"/>
</dbReference>
<dbReference type="Pfam" id="PF00642">
    <property type="entry name" value="zf-CCCH"/>
    <property type="match status" value="2"/>
</dbReference>
<feature type="zinc finger region" description="C3H1-type" evidence="5">
    <location>
        <begin position="48"/>
        <end position="76"/>
    </location>
</feature>
<keyword evidence="1 5" id="KW-0479">Metal-binding</keyword>
<dbReference type="PANTHER" id="PTHR12547:SF144">
    <property type="entry name" value="C3H1-TYPE DOMAIN-CONTAINING PROTEIN"/>
    <property type="match status" value="1"/>
</dbReference>
<feature type="signal peptide" evidence="6">
    <location>
        <begin position="1"/>
        <end position="16"/>
    </location>
</feature>
<keyword evidence="6" id="KW-0732">Signal</keyword>
<dbReference type="GO" id="GO:0003730">
    <property type="term" value="F:mRNA 3'-UTR binding"/>
    <property type="evidence" value="ECO:0007669"/>
    <property type="project" value="TreeGrafter"/>
</dbReference>
<evidence type="ECO:0000313" key="9">
    <source>
        <dbReference type="Proteomes" id="UP000276776"/>
    </source>
</evidence>
<dbReference type="WBParaSite" id="TCLT_0000611301-mRNA-1">
    <property type="protein sequence ID" value="TCLT_0000611301-mRNA-1"/>
    <property type="gene ID" value="TCLT_0000611301"/>
</dbReference>
<evidence type="ECO:0000256" key="3">
    <source>
        <dbReference type="ARBA" id="ARBA00022771"/>
    </source>
</evidence>
<sequence length="135" mass="15681">MLAIITILLLQLYLHSHVRLFSQLQLLTVSICTFQSINYSSERRKKNAFKTSLCRSFREGLACPYGDECVFAHGEDELRLPPQVAHPKYKTQLCNKFSVWNYCPYGARCQYIHQHFSLFHFVVASSSSSLSWKQK</sequence>
<accession>A0A0N5D012</accession>
<evidence type="ECO:0000259" key="7">
    <source>
        <dbReference type="PROSITE" id="PS50103"/>
    </source>
</evidence>
<dbReference type="Proteomes" id="UP000276776">
    <property type="component" value="Unassembled WGS sequence"/>
</dbReference>
<keyword evidence="2" id="KW-0677">Repeat</keyword>